<dbReference type="InterPro" id="IPR047057">
    <property type="entry name" value="MerR_fam"/>
</dbReference>
<dbReference type="PRINTS" id="PR00040">
    <property type="entry name" value="HTHMERR"/>
</dbReference>
<keyword evidence="1" id="KW-0238">DNA-binding</keyword>
<keyword evidence="2" id="KW-0175">Coiled coil</keyword>
<dbReference type="PROSITE" id="PS50937">
    <property type="entry name" value="HTH_MERR_2"/>
    <property type="match status" value="1"/>
</dbReference>
<proteinExistence type="predicted"/>
<dbReference type="EMBL" id="JBHSLN010000025">
    <property type="protein sequence ID" value="MFC5298267.1"/>
    <property type="molecule type" value="Genomic_DNA"/>
</dbReference>
<dbReference type="RefSeq" id="WP_343922478.1">
    <property type="nucleotide sequence ID" value="NZ_BAAAIR010000016.1"/>
</dbReference>
<dbReference type="InterPro" id="IPR000551">
    <property type="entry name" value="MerR-type_HTH_dom"/>
</dbReference>
<feature type="coiled-coil region" evidence="2">
    <location>
        <begin position="103"/>
        <end position="137"/>
    </location>
</feature>
<organism evidence="4 5">
    <name type="scientific">Brachybacterium tyrofermentans</name>
    <dbReference type="NCBI Taxonomy" id="47848"/>
    <lineage>
        <taxon>Bacteria</taxon>
        <taxon>Bacillati</taxon>
        <taxon>Actinomycetota</taxon>
        <taxon>Actinomycetes</taxon>
        <taxon>Micrococcales</taxon>
        <taxon>Dermabacteraceae</taxon>
        <taxon>Brachybacterium</taxon>
    </lineage>
</organism>
<protein>
    <submittedName>
        <fullName evidence="4">MerR family transcriptional regulator</fullName>
    </submittedName>
</protein>
<evidence type="ECO:0000259" key="3">
    <source>
        <dbReference type="PROSITE" id="PS50937"/>
    </source>
</evidence>
<dbReference type="InterPro" id="IPR009061">
    <property type="entry name" value="DNA-bd_dom_put_sf"/>
</dbReference>
<keyword evidence="5" id="KW-1185">Reference proteome</keyword>
<dbReference type="PROSITE" id="PS00552">
    <property type="entry name" value="HTH_MERR_1"/>
    <property type="match status" value="1"/>
</dbReference>
<dbReference type="SMART" id="SM00422">
    <property type="entry name" value="HTH_MERR"/>
    <property type="match status" value="1"/>
</dbReference>
<evidence type="ECO:0000313" key="4">
    <source>
        <dbReference type="EMBL" id="MFC5298267.1"/>
    </source>
</evidence>
<evidence type="ECO:0000256" key="2">
    <source>
        <dbReference type="SAM" id="Coils"/>
    </source>
</evidence>
<dbReference type="SUPFAM" id="SSF46955">
    <property type="entry name" value="Putative DNA-binding domain"/>
    <property type="match status" value="1"/>
</dbReference>
<evidence type="ECO:0000256" key="1">
    <source>
        <dbReference type="ARBA" id="ARBA00023125"/>
    </source>
</evidence>
<sequence length="146" mass="16250">MSISDTHVRARTAGQTDLLGLPHRPGPPDLLSIGGLAELTRVSPRSLRYYEEQGLLVARRTEAGHRRYESEAVDRVLLVQRLFAAGLSSADIRPVLPGMIDDAQCTEGLVAELREHRDRLQQEVERQIDTIDILDEVIEEHLAHGG</sequence>
<dbReference type="Pfam" id="PF13411">
    <property type="entry name" value="MerR_1"/>
    <property type="match status" value="1"/>
</dbReference>
<dbReference type="PANTHER" id="PTHR30204:SF97">
    <property type="entry name" value="MERR FAMILY REGULATORY PROTEIN"/>
    <property type="match status" value="1"/>
</dbReference>
<evidence type="ECO:0000313" key="5">
    <source>
        <dbReference type="Proteomes" id="UP001595937"/>
    </source>
</evidence>
<gene>
    <name evidence="4" type="ORF">ACFPK8_12150</name>
</gene>
<dbReference type="PANTHER" id="PTHR30204">
    <property type="entry name" value="REDOX-CYCLING DRUG-SENSING TRANSCRIPTIONAL ACTIVATOR SOXR"/>
    <property type="match status" value="1"/>
</dbReference>
<dbReference type="GeneID" id="303296193"/>
<name>A0ABW0FG77_9MICO</name>
<comment type="caution">
    <text evidence="4">The sequence shown here is derived from an EMBL/GenBank/DDBJ whole genome shotgun (WGS) entry which is preliminary data.</text>
</comment>
<feature type="domain" description="HTH merR-type" evidence="3">
    <location>
        <begin position="30"/>
        <end position="98"/>
    </location>
</feature>
<dbReference type="Gene3D" id="1.10.1660.10">
    <property type="match status" value="1"/>
</dbReference>
<reference evidence="5" key="1">
    <citation type="journal article" date="2019" name="Int. J. Syst. Evol. Microbiol.">
        <title>The Global Catalogue of Microorganisms (GCM) 10K type strain sequencing project: providing services to taxonomists for standard genome sequencing and annotation.</title>
        <authorList>
            <consortium name="The Broad Institute Genomics Platform"/>
            <consortium name="The Broad Institute Genome Sequencing Center for Infectious Disease"/>
            <person name="Wu L."/>
            <person name="Ma J."/>
        </authorList>
    </citation>
    <scope>NUCLEOTIDE SEQUENCE [LARGE SCALE GENOMIC DNA]</scope>
    <source>
        <strain evidence="5">CGMCC 1.16455</strain>
    </source>
</reference>
<accession>A0ABW0FG77</accession>
<dbReference type="Proteomes" id="UP001595937">
    <property type="component" value="Unassembled WGS sequence"/>
</dbReference>